<protein>
    <recommendedName>
        <fullName evidence="3">Glycosyl hydrolase 36 catalytic domain-containing protein</fullName>
    </recommendedName>
</protein>
<accession>A0ABT9D524</accession>
<comment type="caution">
    <text evidence="1">The sequence shown here is derived from an EMBL/GenBank/DDBJ whole genome shotgun (WGS) entry which is preliminary data.</text>
</comment>
<organism evidence="1 2">
    <name type="scientific">Actinotalea lenta</name>
    <dbReference type="NCBI Taxonomy" id="3064654"/>
    <lineage>
        <taxon>Bacteria</taxon>
        <taxon>Bacillati</taxon>
        <taxon>Actinomycetota</taxon>
        <taxon>Actinomycetes</taxon>
        <taxon>Micrococcales</taxon>
        <taxon>Cellulomonadaceae</taxon>
        <taxon>Actinotalea</taxon>
    </lineage>
</organism>
<name>A0ABT9D524_9CELL</name>
<dbReference type="Proteomes" id="UP001232536">
    <property type="component" value="Unassembled WGS sequence"/>
</dbReference>
<proteinExistence type="predicted"/>
<evidence type="ECO:0000313" key="2">
    <source>
        <dbReference type="Proteomes" id="UP001232536"/>
    </source>
</evidence>
<reference evidence="1 2" key="1">
    <citation type="submission" date="2023-07" db="EMBL/GenBank/DDBJ databases">
        <title>Description of novel actinomycetes strains, isolated from tidal flat sediment.</title>
        <authorList>
            <person name="Lu C."/>
        </authorList>
    </citation>
    <scope>NUCLEOTIDE SEQUENCE [LARGE SCALE GENOMIC DNA]</scope>
    <source>
        <strain evidence="1 2">SYSU T00b441</strain>
    </source>
</reference>
<gene>
    <name evidence="1" type="ORF">Q6348_01350</name>
</gene>
<evidence type="ECO:0000313" key="1">
    <source>
        <dbReference type="EMBL" id="MDO8105840.1"/>
    </source>
</evidence>
<dbReference type="RefSeq" id="WP_304599541.1">
    <property type="nucleotide sequence ID" value="NZ_JAUQYP010000001.1"/>
</dbReference>
<dbReference type="EMBL" id="JAUQYP010000001">
    <property type="protein sequence ID" value="MDO8105840.1"/>
    <property type="molecule type" value="Genomic_DNA"/>
</dbReference>
<evidence type="ECO:0008006" key="3">
    <source>
        <dbReference type="Google" id="ProtNLM"/>
    </source>
</evidence>
<keyword evidence="2" id="KW-1185">Reference proteome</keyword>
<sequence>MISPTAAPERLVGHTVVDGSALGLDDRRYYAIESYEVLPPFLMTVVGASDIWLFLSSTGGLTAGRRDADGALFPYYTEDKVAEGAAHTGGLTELRVRRPDGTSVWWRPFAELRPGDAPVARTLYKDFLGTSVVFEEARADLGLRLRVAWQTSARYGVVRTCQLGSTSQDPVTVEVLDGLRNLLPAGATAQVQNELSILLDAYKRAELDAPTGLGLYYLNSTLTDLAEASESLQASVAWQVGLPGVGHLLSDRQLPALRAGGSVCDEDQVRGERGSYLVRTEVTLEPGVSRTWRVVADVGLSAADVVGLREDLTDPEGLAARLEADIESTRRGLEVLVGSADGAQLTGDEIATAHHGANVLFNAMRGGVPVHGYRLRADDVRAFVRTRSPRTAQRCAEHLAALPPVISHEDLLAAAEASGDVDLWRLCREYLPLTFSRRHGDPSRPWNAFRIALRDADGRPSLDYQGNWRDIFQNWEALAWSFPEYVESMVAVFVDATTADGYNPYRISRDGIDWEVPEPGNPWANIGYWSDHQLVYLAKLLETSERFHPGRLRRLTNRTAFTHADVPYRIASYEQTVQDPSSTIEFDASAAQATADRVAREGADGRLVHGADGDLVRVTLGEKLLVLMLAKVVNLVPEGGIWMNTQRPEWNDANNALVGRGLSVVTLAYLRRYLGVVRPLLDEDLEVGVEAARLLTRVAEVLEQHAAGTVDGFDDVERRRVVDALGAAGSDYRESVYHGVSGESVTVARAQVHGALDLVLAYVDSGLRANRRADGLYHSYNVLRLGPGRLTIGRLQEMLEGQVAALSSGLLTPAEALDVLRTLRGSALYRADQHSYMLYPDRDLPRFLEKNRLTPEQVARCPLVDALVHEGDRSVVVRDARGDHHFAPAIHNARDVADALERLRRRAPLGTDDRLAAQVEAHGATLLEVFEEVFRHSEFTGRSGSFFAYEGLGSIYWHMVSKLLLAAQETLERAVAEGADPGTIDGLRGAYEDVRQGLGYCKPPEVYGAFPVDPYSHTPGGKGARQPGMTGQVKEEVLTRAGELGLRVEGGAICFRPVLLRPEEWTSEPAVFRFVDVAGRQRDVELPAGSLAFTFCQVPVIYERGARMAVRVRTADGSESDYDGGTLPLAVSTEVFRRSGHILEIRVTGARA</sequence>